<dbReference type="OrthoDB" id="5304511at2759"/>
<gene>
    <name evidence="1" type="ORF">CRHIZ90672A_00010350</name>
</gene>
<dbReference type="AlphaFoldDB" id="A0A9N9VH63"/>
<evidence type="ECO:0000313" key="2">
    <source>
        <dbReference type="Proteomes" id="UP000696573"/>
    </source>
</evidence>
<evidence type="ECO:0008006" key="3">
    <source>
        <dbReference type="Google" id="ProtNLM"/>
    </source>
</evidence>
<comment type="caution">
    <text evidence="1">The sequence shown here is derived from an EMBL/GenBank/DDBJ whole genome shotgun (WGS) entry which is preliminary data.</text>
</comment>
<dbReference type="Proteomes" id="UP000696573">
    <property type="component" value="Unassembled WGS sequence"/>
</dbReference>
<sequence length="80" mass="8663">MGLAELPTELLWLILERLHCPADLHSAFCASPILLRAFLASREHLIASVLARAILPAAQRLAIATTEAPVAPKEEQLGEL</sequence>
<protein>
    <recommendedName>
        <fullName evidence="3">F-box domain-containing protein</fullName>
    </recommendedName>
</protein>
<reference evidence="1" key="1">
    <citation type="submission" date="2021-10" db="EMBL/GenBank/DDBJ databases">
        <authorList>
            <person name="Piombo E."/>
        </authorList>
    </citation>
    <scope>NUCLEOTIDE SEQUENCE</scope>
</reference>
<evidence type="ECO:0000313" key="1">
    <source>
        <dbReference type="EMBL" id="CAH0021671.1"/>
    </source>
</evidence>
<feature type="non-terminal residue" evidence="1">
    <location>
        <position position="80"/>
    </location>
</feature>
<keyword evidence="2" id="KW-1185">Reference proteome</keyword>
<dbReference type="EMBL" id="CABFNQ020000659">
    <property type="protein sequence ID" value="CAH0021671.1"/>
    <property type="molecule type" value="Genomic_DNA"/>
</dbReference>
<accession>A0A9N9VH63</accession>
<organism evidence="1 2">
    <name type="scientific">Clonostachys rhizophaga</name>
    <dbReference type="NCBI Taxonomy" id="160324"/>
    <lineage>
        <taxon>Eukaryota</taxon>
        <taxon>Fungi</taxon>
        <taxon>Dikarya</taxon>
        <taxon>Ascomycota</taxon>
        <taxon>Pezizomycotina</taxon>
        <taxon>Sordariomycetes</taxon>
        <taxon>Hypocreomycetidae</taxon>
        <taxon>Hypocreales</taxon>
        <taxon>Bionectriaceae</taxon>
        <taxon>Clonostachys</taxon>
    </lineage>
</organism>
<proteinExistence type="predicted"/>
<name>A0A9N9VH63_9HYPO</name>